<dbReference type="RefSeq" id="WP_110305361.1">
    <property type="nucleotide sequence ID" value="NZ_QJHK01000002.1"/>
</dbReference>
<dbReference type="EMBL" id="QJHK01000002">
    <property type="protein sequence ID" value="PXY42390.1"/>
    <property type="molecule type" value="Genomic_DNA"/>
</dbReference>
<evidence type="ECO:0000313" key="2">
    <source>
        <dbReference type="Proteomes" id="UP000247903"/>
    </source>
</evidence>
<reference evidence="1 2" key="1">
    <citation type="submission" date="2018-05" db="EMBL/GenBank/DDBJ databases">
        <title>Flavobacterium sp. strain IMCC34759, incomplete genome.</title>
        <authorList>
            <person name="Joung Y."/>
            <person name="Cho J."/>
        </authorList>
    </citation>
    <scope>NUCLEOTIDE SEQUENCE [LARGE SCALE GENOMIC DNA]</scope>
    <source>
        <strain evidence="1 2">IMCC34759</strain>
    </source>
</reference>
<organism evidence="1 2">
    <name type="scientific">Flavobacterium cheongpyeongense</name>
    <dbReference type="NCBI Taxonomy" id="2212651"/>
    <lineage>
        <taxon>Bacteria</taxon>
        <taxon>Pseudomonadati</taxon>
        <taxon>Bacteroidota</taxon>
        <taxon>Flavobacteriia</taxon>
        <taxon>Flavobacteriales</taxon>
        <taxon>Flavobacteriaceae</taxon>
        <taxon>Flavobacterium</taxon>
    </lineage>
</organism>
<accession>A0A2V4BXD5</accession>
<comment type="caution">
    <text evidence="1">The sequence shown here is derived from an EMBL/GenBank/DDBJ whole genome shotgun (WGS) entry which is preliminary data.</text>
</comment>
<sequence>MNSQYNIVFSIQVFHEYFEKEICKYIDIQPNKTTANSINRYGFKINRNGNTFEFYSNVPKNISDYLNYIQANSQQDCFEFDLTSTDSNFTLYTELPTNWTDQFIYTSSNTVYENQKLVLTAASIPSTNSAIIGSVKIYFKDIIALLSTNNECNYTIKYESRATQWRYYIINKSEIPLNNPEIVSKIPVDFEQAITVTLQNGNRAVLFSSGKNLMKMSEIAKYQFDLVDRSTMSNQKGKTIFKGLPNPSPKNIGIEEENKEKIVTSSMYVYI</sequence>
<dbReference type="AlphaFoldDB" id="A0A2V4BXD5"/>
<name>A0A2V4BXD5_9FLAO</name>
<gene>
    <name evidence="1" type="ORF">DMB65_03945</name>
</gene>
<protein>
    <submittedName>
        <fullName evidence="1">Uncharacterized protein</fullName>
    </submittedName>
</protein>
<proteinExistence type="predicted"/>
<dbReference type="Proteomes" id="UP000247903">
    <property type="component" value="Unassembled WGS sequence"/>
</dbReference>
<keyword evidence="2" id="KW-1185">Reference proteome</keyword>
<evidence type="ECO:0000313" key="1">
    <source>
        <dbReference type="EMBL" id="PXY42390.1"/>
    </source>
</evidence>
<dbReference type="OrthoDB" id="1322060at2"/>